<dbReference type="EMBL" id="VSSQ01017215">
    <property type="protein sequence ID" value="MPM59289.1"/>
    <property type="molecule type" value="Genomic_DNA"/>
</dbReference>
<dbReference type="Pfam" id="PF13186">
    <property type="entry name" value="SPASM"/>
    <property type="match status" value="1"/>
</dbReference>
<gene>
    <name evidence="2" type="ORF">SDC9_106129</name>
</gene>
<organism evidence="2">
    <name type="scientific">bioreactor metagenome</name>
    <dbReference type="NCBI Taxonomy" id="1076179"/>
    <lineage>
        <taxon>unclassified sequences</taxon>
        <taxon>metagenomes</taxon>
        <taxon>ecological metagenomes</taxon>
    </lineage>
</organism>
<reference evidence="2" key="1">
    <citation type="submission" date="2019-08" db="EMBL/GenBank/DDBJ databases">
        <authorList>
            <person name="Kucharzyk K."/>
            <person name="Murdoch R.W."/>
            <person name="Higgins S."/>
            <person name="Loffler F."/>
        </authorList>
    </citation>
    <scope>NUCLEOTIDE SEQUENCE</scope>
</reference>
<name>A0A645B1L0_9ZZZZ</name>
<dbReference type="InterPro" id="IPR023885">
    <property type="entry name" value="4Fe4S-binding_SPASM_dom"/>
</dbReference>
<accession>A0A645B1L0</accession>
<proteinExistence type="predicted"/>
<dbReference type="Gene3D" id="3.20.20.70">
    <property type="entry name" value="Aldolase class I"/>
    <property type="match status" value="1"/>
</dbReference>
<dbReference type="AlphaFoldDB" id="A0A645B1L0"/>
<sequence>MHSVESTSSKQNREEYVKQITAFAKEAMQKTAMQVSLRLWNLQENEEGKLEHGVNRELLELIAKEFSWAGVEHLEANGLKGIALAERIYLNQDVQFAWPDLSLEEEDKTGFCYGLRHQAAILVDGTVLPCCLDSDGVIALGNIHKNTFSEIMESERALQLVEGFSKRQAVEELCRKCGYRKRFDNPYSS</sequence>
<comment type="caution">
    <text evidence="2">The sequence shown here is derived from an EMBL/GenBank/DDBJ whole genome shotgun (WGS) entry which is preliminary data.</text>
</comment>
<evidence type="ECO:0000313" key="2">
    <source>
        <dbReference type="EMBL" id="MPM59289.1"/>
    </source>
</evidence>
<protein>
    <recommendedName>
        <fullName evidence="1">4Fe4S-binding SPASM domain-containing protein</fullName>
    </recommendedName>
</protein>
<feature type="domain" description="4Fe4S-binding SPASM" evidence="1">
    <location>
        <begin position="112"/>
        <end position="177"/>
    </location>
</feature>
<dbReference type="SUPFAM" id="SSF102114">
    <property type="entry name" value="Radical SAM enzymes"/>
    <property type="match status" value="1"/>
</dbReference>
<evidence type="ECO:0000259" key="1">
    <source>
        <dbReference type="Pfam" id="PF13186"/>
    </source>
</evidence>
<dbReference type="CDD" id="cd21122">
    <property type="entry name" value="SPASM_rSAM"/>
    <property type="match status" value="1"/>
</dbReference>
<dbReference type="InterPro" id="IPR058240">
    <property type="entry name" value="rSAM_sf"/>
</dbReference>
<dbReference type="InterPro" id="IPR013785">
    <property type="entry name" value="Aldolase_TIM"/>
</dbReference>